<sequence length="210" mass="24771">MGYEYPNETAWNTDENGTAVNWNFLTFAYASCDLYVGTICEPTDLKHEPKCNWRKGWTANYELAINYTAVTEFGFNGSGLYRSTYKQQFGQHICQIPILQNIKDGVDYEISLDTLDYHAITEKKLREEVMHYYDYLEPYWVVDHTREENDWFQNATKDVEECLVSQAVKIDTTSDDQIAFRREVKKVNCLEWHFYLCGPEEFDSWAHDEL</sequence>
<evidence type="ECO:0000313" key="2">
    <source>
        <dbReference type="Proteomes" id="UP000094527"/>
    </source>
</evidence>
<protein>
    <submittedName>
        <fullName evidence="1">Uncharacterized protein</fullName>
    </submittedName>
</protein>
<dbReference type="EMBL" id="LJIJ01000538">
    <property type="protein sequence ID" value="ODM96464.1"/>
    <property type="molecule type" value="Genomic_DNA"/>
</dbReference>
<evidence type="ECO:0000313" key="1">
    <source>
        <dbReference type="EMBL" id="ODM96464.1"/>
    </source>
</evidence>
<keyword evidence="2" id="KW-1185">Reference proteome</keyword>
<dbReference type="Proteomes" id="UP000094527">
    <property type="component" value="Unassembled WGS sequence"/>
</dbReference>
<accession>A0A1D2MUH4</accession>
<proteinExistence type="predicted"/>
<comment type="caution">
    <text evidence="1">The sequence shown here is derived from an EMBL/GenBank/DDBJ whole genome shotgun (WGS) entry which is preliminary data.</text>
</comment>
<reference evidence="1 2" key="1">
    <citation type="journal article" date="2016" name="Genome Biol. Evol.">
        <title>Gene Family Evolution Reflects Adaptation to Soil Environmental Stressors in the Genome of the Collembolan Orchesella cincta.</title>
        <authorList>
            <person name="Faddeeva-Vakhrusheva A."/>
            <person name="Derks M.F."/>
            <person name="Anvar S.Y."/>
            <person name="Agamennone V."/>
            <person name="Suring W."/>
            <person name="Smit S."/>
            <person name="van Straalen N.M."/>
            <person name="Roelofs D."/>
        </authorList>
    </citation>
    <scope>NUCLEOTIDE SEQUENCE [LARGE SCALE GENOMIC DNA]</scope>
    <source>
        <tissue evidence="1">Mixed pool</tissue>
    </source>
</reference>
<gene>
    <name evidence="1" type="ORF">Ocin01_10217</name>
</gene>
<name>A0A1D2MUH4_ORCCI</name>
<dbReference type="AlphaFoldDB" id="A0A1D2MUH4"/>
<organism evidence="1 2">
    <name type="scientific">Orchesella cincta</name>
    <name type="common">Springtail</name>
    <name type="synonym">Podura cincta</name>
    <dbReference type="NCBI Taxonomy" id="48709"/>
    <lineage>
        <taxon>Eukaryota</taxon>
        <taxon>Metazoa</taxon>
        <taxon>Ecdysozoa</taxon>
        <taxon>Arthropoda</taxon>
        <taxon>Hexapoda</taxon>
        <taxon>Collembola</taxon>
        <taxon>Entomobryomorpha</taxon>
        <taxon>Entomobryoidea</taxon>
        <taxon>Orchesellidae</taxon>
        <taxon>Orchesellinae</taxon>
        <taxon>Orchesella</taxon>
    </lineage>
</organism>